<dbReference type="EMBL" id="CAXLJM020000044">
    <property type="protein sequence ID" value="CAL8110328.1"/>
    <property type="molecule type" value="Genomic_DNA"/>
</dbReference>
<evidence type="ECO:0000256" key="1">
    <source>
        <dbReference type="SAM" id="Phobius"/>
    </source>
</evidence>
<keyword evidence="1" id="KW-1133">Transmembrane helix</keyword>
<organism evidence="2 3">
    <name type="scientific">Orchesella dallaii</name>
    <dbReference type="NCBI Taxonomy" id="48710"/>
    <lineage>
        <taxon>Eukaryota</taxon>
        <taxon>Metazoa</taxon>
        <taxon>Ecdysozoa</taxon>
        <taxon>Arthropoda</taxon>
        <taxon>Hexapoda</taxon>
        <taxon>Collembola</taxon>
        <taxon>Entomobryomorpha</taxon>
        <taxon>Entomobryoidea</taxon>
        <taxon>Orchesellidae</taxon>
        <taxon>Orchesellinae</taxon>
        <taxon>Orchesella</taxon>
    </lineage>
</organism>
<protein>
    <submittedName>
        <fullName evidence="2">Uncharacterized protein</fullName>
    </submittedName>
</protein>
<dbReference type="Proteomes" id="UP001642540">
    <property type="component" value="Unassembled WGS sequence"/>
</dbReference>
<feature type="transmembrane region" description="Helical" evidence="1">
    <location>
        <begin position="47"/>
        <end position="67"/>
    </location>
</feature>
<gene>
    <name evidence="2" type="ORF">ODALV1_LOCUS14157</name>
</gene>
<keyword evidence="3" id="KW-1185">Reference proteome</keyword>
<sequence length="158" mass="17726">MQHKSNYRKEYGGALGCTVAWSGNRKWVHLLAIRFQGGSHIEQGTRFFVTLVLTCISACATITLCFLGPSGGKKQKEESILLKCKTSDSNLESGQQHPKHKEEKANICYSITEPFRLLTNKHMLLLISSHNIQPATHAPPAMYNRFEMAFRSVYPTAV</sequence>
<keyword evidence="1" id="KW-0812">Transmembrane</keyword>
<evidence type="ECO:0000313" key="3">
    <source>
        <dbReference type="Proteomes" id="UP001642540"/>
    </source>
</evidence>
<evidence type="ECO:0000313" key="2">
    <source>
        <dbReference type="EMBL" id="CAL8110328.1"/>
    </source>
</evidence>
<name>A0ABP1QXG8_9HEXA</name>
<keyword evidence="1" id="KW-0472">Membrane</keyword>
<reference evidence="2 3" key="1">
    <citation type="submission" date="2024-08" db="EMBL/GenBank/DDBJ databases">
        <authorList>
            <person name="Cucini C."/>
            <person name="Frati F."/>
        </authorList>
    </citation>
    <scope>NUCLEOTIDE SEQUENCE [LARGE SCALE GENOMIC DNA]</scope>
</reference>
<proteinExistence type="predicted"/>
<accession>A0ABP1QXG8</accession>
<comment type="caution">
    <text evidence="2">The sequence shown here is derived from an EMBL/GenBank/DDBJ whole genome shotgun (WGS) entry which is preliminary data.</text>
</comment>